<gene>
    <name evidence="3" type="ORF">CITCOLO1_LOCUS17161</name>
</gene>
<dbReference type="PANTHER" id="PTHR12794">
    <property type="entry name" value="GEMIN2"/>
    <property type="match status" value="1"/>
</dbReference>
<dbReference type="Gene3D" id="1.20.58.1070">
    <property type="match status" value="1"/>
</dbReference>
<comment type="similarity">
    <text evidence="1">Belongs to the gemin-2 family.</text>
</comment>
<evidence type="ECO:0000313" key="4">
    <source>
        <dbReference type="Proteomes" id="UP001642487"/>
    </source>
</evidence>
<dbReference type="EMBL" id="OZ021740">
    <property type="protein sequence ID" value="CAK9324913.1"/>
    <property type="molecule type" value="Genomic_DNA"/>
</dbReference>
<dbReference type="Pfam" id="PF04938">
    <property type="entry name" value="SIP1"/>
    <property type="match status" value="1"/>
</dbReference>
<feature type="compositionally biased region" description="Basic residues" evidence="2">
    <location>
        <begin position="318"/>
        <end position="327"/>
    </location>
</feature>
<protein>
    <submittedName>
        <fullName evidence="3">Uncharacterized protein</fullName>
    </submittedName>
</protein>
<name>A0ABP0YWJ6_9ROSI</name>
<feature type="region of interest" description="Disordered" evidence="2">
    <location>
        <begin position="306"/>
        <end position="330"/>
    </location>
</feature>
<dbReference type="PANTHER" id="PTHR12794:SF0">
    <property type="entry name" value="GEM-ASSOCIATED PROTEIN 2"/>
    <property type="match status" value="1"/>
</dbReference>
<keyword evidence="4" id="KW-1185">Reference proteome</keyword>
<feature type="compositionally biased region" description="Polar residues" evidence="2">
    <location>
        <begin position="17"/>
        <end position="31"/>
    </location>
</feature>
<proteinExistence type="inferred from homology"/>
<sequence>MADEISSDYGDGFNPKFSPSENPQSPCQSVDSGFKISAHDMKFPLIVSNQNQDCEVINSVTSASAQENPETSVHKMIVCDSACASSENGGNMGSLVVGKIQNLDVELGKEPLKVGAFHDFETLGAVEDGNQDIAIDEEEKDFARSVLSFDGNQDCTKEELVQEIQLAADCEAHSKEAFARTEELLKKETDSENILEMKKKLLLEELDAMLVPGDKIHLEEGNNPPSSGGIVDGCRKTMPIVEEKISDQQNDSENMNVLRRSHLSLRNSLKIEVIDETALVEPVHVSKIGNGEGIGIVCPTRSMQMKVNKSHEPDRGGKKAKRSRRRGREANVSEMHWNLGNVNELDKVNGRQKNAEGNKIVYSRKDMEALRFVNVAEQRRLWKAICKELLPVVAREYSSLTMKIGSTSDSRQPLVKREEASSIMREGCSESLDGEIEEMEGDNGIANFVILEPSCCLSVSEDSDEDKYYHSIQRPAFMVEGEPNFDSGPPEDGLEYLRRVRWEASHIPNVTVAKVDRSNFKKEQSVYMPVMPAIAKCPDHLLPSKEWENAFLADFSKLRQALSHSEEFMQPDVVLHEKIDSVIPDLIAQPSVLPAYNIDSHQPEEPNGSSSAKENNCNNYPSLSAISKMNSVFRVSSLRKRINLLETQTTLSRTDCLWLFALSAAVDTPLDADTCAAFRSLLRKCASLRAEKTELDDEVIMLNILSTISGRYFGQLEN</sequence>
<evidence type="ECO:0000313" key="3">
    <source>
        <dbReference type="EMBL" id="CAK9324913.1"/>
    </source>
</evidence>
<feature type="region of interest" description="Disordered" evidence="2">
    <location>
        <begin position="1"/>
        <end position="31"/>
    </location>
</feature>
<evidence type="ECO:0000256" key="1">
    <source>
        <dbReference type="ARBA" id="ARBA00025758"/>
    </source>
</evidence>
<organism evidence="3 4">
    <name type="scientific">Citrullus colocynthis</name>
    <name type="common">colocynth</name>
    <dbReference type="NCBI Taxonomy" id="252529"/>
    <lineage>
        <taxon>Eukaryota</taxon>
        <taxon>Viridiplantae</taxon>
        <taxon>Streptophyta</taxon>
        <taxon>Embryophyta</taxon>
        <taxon>Tracheophyta</taxon>
        <taxon>Spermatophyta</taxon>
        <taxon>Magnoliopsida</taxon>
        <taxon>eudicotyledons</taxon>
        <taxon>Gunneridae</taxon>
        <taxon>Pentapetalae</taxon>
        <taxon>rosids</taxon>
        <taxon>fabids</taxon>
        <taxon>Cucurbitales</taxon>
        <taxon>Cucurbitaceae</taxon>
        <taxon>Benincaseae</taxon>
        <taxon>Citrullus</taxon>
    </lineage>
</organism>
<accession>A0ABP0YWJ6</accession>
<reference evidence="3 4" key="1">
    <citation type="submission" date="2024-03" db="EMBL/GenBank/DDBJ databases">
        <authorList>
            <person name="Gkanogiannis A."/>
            <person name="Becerra Lopez-Lavalle L."/>
        </authorList>
    </citation>
    <scope>NUCLEOTIDE SEQUENCE [LARGE SCALE GENOMIC DNA]</scope>
</reference>
<dbReference type="InterPro" id="IPR035426">
    <property type="entry name" value="Gemin2/Brr1"/>
</dbReference>
<dbReference type="Proteomes" id="UP001642487">
    <property type="component" value="Chromosome 6"/>
</dbReference>
<evidence type="ECO:0000256" key="2">
    <source>
        <dbReference type="SAM" id="MobiDB-lite"/>
    </source>
</evidence>